<evidence type="ECO:0000313" key="1">
    <source>
        <dbReference type="EMBL" id="QJA70151.1"/>
    </source>
</evidence>
<gene>
    <name evidence="1" type="ORF">MM415A03939_0007</name>
</gene>
<dbReference type="AlphaFoldDB" id="A0A6M3JMB2"/>
<accession>A0A6M3JMB2</accession>
<sequence length="96" mass="11320">MDIIKEIEERIAELYAEKNGESKCGKYVLSLEISQLEWVLDMLKQQQTGIDNVVEQIYDYGFRRSHEKRFKDGAINLIAFNKGRIKQILTEHFINK</sequence>
<name>A0A6M3JMB2_9ZZZZ</name>
<organism evidence="1">
    <name type="scientific">viral metagenome</name>
    <dbReference type="NCBI Taxonomy" id="1070528"/>
    <lineage>
        <taxon>unclassified sequences</taxon>
        <taxon>metagenomes</taxon>
        <taxon>organismal metagenomes</taxon>
    </lineage>
</organism>
<reference evidence="1" key="1">
    <citation type="submission" date="2020-03" db="EMBL/GenBank/DDBJ databases">
        <title>The deep terrestrial virosphere.</title>
        <authorList>
            <person name="Holmfeldt K."/>
            <person name="Nilsson E."/>
            <person name="Simone D."/>
            <person name="Lopez-Fernandez M."/>
            <person name="Wu X."/>
            <person name="de Brujin I."/>
            <person name="Lundin D."/>
            <person name="Andersson A."/>
            <person name="Bertilsson S."/>
            <person name="Dopson M."/>
        </authorList>
    </citation>
    <scope>NUCLEOTIDE SEQUENCE</scope>
    <source>
        <strain evidence="1">MM415A03939</strain>
    </source>
</reference>
<dbReference type="EMBL" id="MT141768">
    <property type="protein sequence ID" value="QJA70151.1"/>
    <property type="molecule type" value="Genomic_DNA"/>
</dbReference>
<protein>
    <submittedName>
        <fullName evidence="1">Uncharacterized protein</fullName>
    </submittedName>
</protein>
<proteinExistence type="predicted"/>